<feature type="domain" description="DUF58" evidence="3">
    <location>
        <begin position="229"/>
        <end position="306"/>
    </location>
</feature>
<proteinExistence type="predicted"/>
<dbReference type="Proteomes" id="UP000316425">
    <property type="component" value="Unassembled WGS sequence"/>
</dbReference>
<keyword evidence="2" id="KW-0472">Membrane</keyword>
<gene>
    <name evidence="4" type="ORF">FPQ13_04650</name>
</gene>
<dbReference type="InterPro" id="IPR002881">
    <property type="entry name" value="DUF58"/>
</dbReference>
<organism evidence="4 5">
    <name type="scientific">Allobacillus salarius</name>
    <dbReference type="NCBI Taxonomy" id="1955272"/>
    <lineage>
        <taxon>Bacteria</taxon>
        <taxon>Bacillati</taxon>
        <taxon>Bacillota</taxon>
        <taxon>Bacilli</taxon>
        <taxon>Bacillales</taxon>
        <taxon>Bacillaceae</taxon>
        <taxon>Allobacillus</taxon>
    </lineage>
</organism>
<comment type="caution">
    <text evidence="4">The sequence shown here is derived from an EMBL/GenBank/DDBJ whole genome shotgun (WGS) entry which is preliminary data.</text>
</comment>
<dbReference type="Pfam" id="PF01882">
    <property type="entry name" value="DUF58"/>
    <property type="match status" value="1"/>
</dbReference>
<accession>A0A556PP50</accession>
<keyword evidence="5" id="KW-1185">Reference proteome</keyword>
<reference evidence="4 5" key="1">
    <citation type="submission" date="2019-07" db="EMBL/GenBank/DDBJ databases">
        <title>Allobacillus sp. nov. SKP isolated from shrimp paste of Euphausiacea.</title>
        <authorList>
            <person name="Kanchanasin P."/>
            <person name="Tanasupawat S."/>
            <person name="Shi W."/>
            <person name="Wu L."/>
            <person name="Ma J."/>
        </authorList>
    </citation>
    <scope>NUCLEOTIDE SEQUENCE [LARGE SCALE GENOMIC DNA]</scope>
    <source>
        <strain evidence="4 5">SKP4-8</strain>
    </source>
</reference>
<sequence length="408" mass="46654">MGKAYIRKSDMSFHKSILEISIFRTLTVVAVLLLFGGLVISAFGHAFLLLFLAILIVAIYGLGKFYEKHVDDFLEVTVAQRQQRVDPGGTGSIEVVIRQKGILPLLMAKISMEMDHAIELSGGKMHRRRERTFVEKPFSLQFWEEKTIEFPYTAKQRGVSQIRSLEIILPNPFNLNQIYLKLDDLNLTEVVVFPKKKAVHHLQHVQPKGKGEHVTQQSLYIDRSRNIGTRPYEFGDPFNQIHWKASARTGEFHVKVDERVSHLSRMFLINVKLTRNNREAFEEMVEQVAYLAMDATKKGIPYSLYINILSMNRVPFIHQAEGKGEKHLGNTLELLARIQGGTFTVPFENMLNQIILKEPLATDVIQAGMNHPDYDDYYRMFEQKGSRVHHLQTDESQEKGVAADGSFA</sequence>
<protein>
    <submittedName>
        <fullName evidence="4">DUF58 domain-containing protein</fullName>
    </submittedName>
</protein>
<evidence type="ECO:0000313" key="4">
    <source>
        <dbReference type="EMBL" id="TSJ66165.1"/>
    </source>
</evidence>
<feature type="transmembrane region" description="Helical" evidence="2">
    <location>
        <begin position="21"/>
        <end position="40"/>
    </location>
</feature>
<dbReference type="EMBL" id="VMHE01000005">
    <property type="protein sequence ID" value="TSJ66165.1"/>
    <property type="molecule type" value="Genomic_DNA"/>
</dbReference>
<dbReference type="PANTHER" id="PTHR34351:SF2">
    <property type="entry name" value="DUF58 DOMAIN-CONTAINING PROTEIN"/>
    <property type="match status" value="1"/>
</dbReference>
<keyword evidence="2" id="KW-0812">Transmembrane</keyword>
<keyword evidence="2" id="KW-1133">Transmembrane helix</keyword>
<dbReference type="PANTHER" id="PTHR34351">
    <property type="entry name" value="SLR1927 PROTEIN-RELATED"/>
    <property type="match status" value="1"/>
</dbReference>
<feature type="region of interest" description="Disordered" evidence="1">
    <location>
        <begin position="388"/>
        <end position="408"/>
    </location>
</feature>
<evidence type="ECO:0000313" key="5">
    <source>
        <dbReference type="Proteomes" id="UP000316425"/>
    </source>
</evidence>
<evidence type="ECO:0000256" key="1">
    <source>
        <dbReference type="SAM" id="MobiDB-lite"/>
    </source>
</evidence>
<name>A0A556PP50_9BACI</name>
<feature type="compositionally biased region" description="Basic and acidic residues" evidence="1">
    <location>
        <begin position="388"/>
        <end position="398"/>
    </location>
</feature>
<evidence type="ECO:0000256" key="2">
    <source>
        <dbReference type="SAM" id="Phobius"/>
    </source>
</evidence>
<dbReference type="AlphaFoldDB" id="A0A556PP50"/>
<dbReference type="OrthoDB" id="9789943at2"/>
<evidence type="ECO:0000259" key="3">
    <source>
        <dbReference type="Pfam" id="PF01882"/>
    </source>
</evidence>
<feature type="transmembrane region" description="Helical" evidence="2">
    <location>
        <begin position="46"/>
        <end position="63"/>
    </location>
</feature>